<feature type="signal peptide" evidence="2">
    <location>
        <begin position="1"/>
        <end position="26"/>
    </location>
</feature>
<comment type="caution">
    <text evidence="3">The sequence shown here is derived from an EMBL/GenBank/DDBJ whole genome shotgun (WGS) entry which is preliminary data.</text>
</comment>
<dbReference type="RefSeq" id="XP_062681180.1">
    <property type="nucleotide sequence ID" value="XM_062826724.1"/>
</dbReference>
<name>A0AAE0JDY9_9PEZI</name>
<organism evidence="3 4">
    <name type="scientific">Neurospora tetraspora</name>
    <dbReference type="NCBI Taxonomy" id="94610"/>
    <lineage>
        <taxon>Eukaryota</taxon>
        <taxon>Fungi</taxon>
        <taxon>Dikarya</taxon>
        <taxon>Ascomycota</taxon>
        <taxon>Pezizomycotina</taxon>
        <taxon>Sordariomycetes</taxon>
        <taxon>Sordariomycetidae</taxon>
        <taxon>Sordariales</taxon>
        <taxon>Sordariaceae</taxon>
        <taxon>Neurospora</taxon>
    </lineage>
</organism>
<dbReference type="Proteomes" id="UP001278500">
    <property type="component" value="Unassembled WGS sequence"/>
</dbReference>
<keyword evidence="4" id="KW-1185">Reference proteome</keyword>
<dbReference type="GeneID" id="87863878"/>
<evidence type="ECO:0000313" key="4">
    <source>
        <dbReference type="Proteomes" id="UP001278500"/>
    </source>
</evidence>
<dbReference type="AlphaFoldDB" id="A0AAE0JDY9"/>
<sequence length="85" mass="9367">MLERGDGPASSILFVPTLVLMTQVYSAPSCAAIAGRETIDRSCRVSTAVLGVTSRIWEKTNRPGKDRPTTSTCWERMRGTSSYKR</sequence>
<evidence type="ECO:0000256" key="2">
    <source>
        <dbReference type="SAM" id="SignalP"/>
    </source>
</evidence>
<keyword evidence="2" id="KW-0732">Signal</keyword>
<accession>A0AAE0JDY9</accession>
<reference evidence="3" key="1">
    <citation type="journal article" date="2023" name="Mol. Phylogenet. Evol.">
        <title>Genome-scale phylogeny and comparative genomics of the fungal order Sordariales.</title>
        <authorList>
            <person name="Hensen N."/>
            <person name="Bonometti L."/>
            <person name="Westerberg I."/>
            <person name="Brannstrom I.O."/>
            <person name="Guillou S."/>
            <person name="Cros-Aarteil S."/>
            <person name="Calhoun S."/>
            <person name="Haridas S."/>
            <person name="Kuo A."/>
            <person name="Mondo S."/>
            <person name="Pangilinan J."/>
            <person name="Riley R."/>
            <person name="LaButti K."/>
            <person name="Andreopoulos B."/>
            <person name="Lipzen A."/>
            <person name="Chen C."/>
            <person name="Yan M."/>
            <person name="Daum C."/>
            <person name="Ng V."/>
            <person name="Clum A."/>
            <person name="Steindorff A."/>
            <person name="Ohm R.A."/>
            <person name="Martin F."/>
            <person name="Silar P."/>
            <person name="Natvig D.O."/>
            <person name="Lalanne C."/>
            <person name="Gautier V."/>
            <person name="Ament-Velasquez S.L."/>
            <person name="Kruys A."/>
            <person name="Hutchinson M.I."/>
            <person name="Powell A.J."/>
            <person name="Barry K."/>
            <person name="Miller A.N."/>
            <person name="Grigoriev I.V."/>
            <person name="Debuchy R."/>
            <person name="Gladieux P."/>
            <person name="Hiltunen Thoren M."/>
            <person name="Johannesson H."/>
        </authorList>
    </citation>
    <scope>NUCLEOTIDE SEQUENCE</scope>
    <source>
        <strain evidence="3">CBS 560.94</strain>
    </source>
</reference>
<proteinExistence type="predicted"/>
<feature type="compositionally biased region" description="Polar residues" evidence="1">
    <location>
        <begin position="69"/>
        <end position="85"/>
    </location>
</feature>
<reference evidence="3" key="2">
    <citation type="submission" date="2023-06" db="EMBL/GenBank/DDBJ databases">
        <authorList>
            <consortium name="Lawrence Berkeley National Laboratory"/>
            <person name="Haridas S."/>
            <person name="Hensen N."/>
            <person name="Bonometti L."/>
            <person name="Westerberg I."/>
            <person name="Brannstrom I.O."/>
            <person name="Guillou S."/>
            <person name="Cros-Aarteil S."/>
            <person name="Calhoun S."/>
            <person name="Kuo A."/>
            <person name="Mondo S."/>
            <person name="Pangilinan J."/>
            <person name="Riley R."/>
            <person name="Labutti K."/>
            <person name="Andreopoulos B."/>
            <person name="Lipzen A."/>
            <person name="Chen C."/>
            <person name="Yanf M."/>
            <person name="Daum C."/>
            <person name="Ng V."/>
            <person name="Clum A."/>
            <person name="Steindorff A."/>
            <person name="Ohm R."/>
            <person name="Martin F."/>
            <person name="Silar P."/>
            <person name="Natvig D."/>
            <person name="Lalanne C."/>
            <person name="Gautier V."/>
            <person name="Ament-Velasquez S.L."/>
            <person name="Kruys A."/>
            <person name="Hutchinson M.I."/>
            <person name="Powell A.J."/>
            <person name="Barry K."/>
            <person name="Miller A.N."/>
            <person name="Grigoriev I.V."/>
            <person name="Debuchy R."/>
            <person name="Gladieux P."/>
            <person name="Thoren M.H."/>
            <person name="Johannesson H."/>
        </authorList>
    </citation>
    <scope>NUCLEOTIDE SEQUENCE</scope>
    <source>
        <strain evidence="3">CBS 560.94</strain>
    </source>
</reference>
<feature type="region of interest" description="Disordered" evidence="1">
    <location>
        <begin position="60"/>
        <end position="85"/>
    </location>
</feature>
<gene>
    <name evidence="3" type="ORF">B0H65DRAFT_463817</name>
</gene>
<evidence type="ECO:0000313" key="3">
    <source>
        <dbReference type="EMBL" id="KAK3344567.1"/>
    </source>
</evidence>
<feature type="chain" id="PRO_5042238554" description="Secreted protein" evidence="2">
    <location>
        <begin position="27"/>
        <end position="85"/>
    </location>
</feature>
<evidence type="ECO:0008006" key="5">
    <source>
        <dbReference type="Google" id="ProtNLM"/>
    </source>
</evidence>
<protein>
    <recommendedName>
        <fullName evidence="5">Secreted protein</fullName>
    </recommendedName>
</protein>
<evidence type="ECO:0000256" key="1">
    <source>
        <dbReference type="SAM" id="MobiDB-lite"/>
    </source>
</evidence>
<dbReference type="EMBL" id="JAUEPP010000004">
    <property type="protein sequence ID" value="KAK3344567.1"/>
    <property type="molecule type" value="Genomic_DNA"/>
</dbReference>